<dbReference type="AlphaFoldDB" id="A0A6A6BL69"/>
<gene>
    <name evidence="7" type="ORF">K452DRAFT_317488</name>
</gene>
<dbReference type="GO" id="GO:0004602">
    <property type="term" value="F:glutathione peroxidase activity"/>
    <property type="evidence" value="ECO:0007669"/>
    <property type="project" value="UniProtKB-ARBA"/>
</dbReference>
<sequence length="260" mass="29335">MSAENNQSAKITLHWLDKSRSHRILWLLEELQLDYELKIYKRGGDKLAPPELKEVHPLGKSPVISILPAGADKPLVLAESAAIVEYLTDHFGKWLVPARYPAGKEDQVGAENEEWIRYRFLMHYAEGSIMPFMVMSLVMHNIENAPVPFFIRPITSGIVSRVNNFFLNPNFKTHLDFLEEQIGSSPGGGDFFCGKDISGADILMSYPLEAAQLRAGLTQEAYPKLTAYLERLHEREAFKKAGAKIKEITGEEYDPNIFNA</sequence>
<dbReference type="InterPro" id="IPR036249">
    <property type="entry name" value="Thioredoxin-like_sf"/>
</dbReference>
<dbReference type="PANTHER" id="PTHR44051">
    <property type="entry name" value="GLUTATHIONE S-TRANSFERASE-RELATED"/>
    <property type="match status" value="1"/>
</dbReference>
<dbReference type="SUPFAM" id="SSF52833">
    <property type="entry name" value="Thioredoxin-like"/>
    <property type="match status" value="1"/>
</dbReference>
<dbReference type="GeneID" id="54301563"/>
<proteinExistence type="inferred from homology"/>
<evidence type="ECO:0000313" key="8">
    <source>
        <dbReference type="Proteomes" id="UP000799438"/>
    </source>
</evidence>
<dbReference type="InterPro" id="IPR040079">
    <property type="entry name" value="Glutathione_S-Trfase"/>
</dbReference>
<dbReference type="InterPro" id="IPR036282">
    <property type="entry name" value="Glutathione-S-Trfase_C_sf"/>
</dbReference>
<dbReference type="Pfam" id="PF13410">
    <property type="entry name" value="GST_C_2"/>
    <property type="match status" value="1"/>
</dbReference>
<evidence type="ECO:0000256" key="3">
    <source>
        <dbReference type="ARBA" id="ARBA00022679"/>
    </source>
</evidence>
<dbReference type="InterPro" id="IPR010987">
    <property type="entry name" value="Glutathione-S-Trfase_C-like"/>
</dbReference>
<dbReference type="Proteomes" id="UP000799438">
    <property type="component" value="Unassembled WGS sequence"/>
</dbReference>
<dbReference type="InterPro" id="IPR004045">
    <property type="entry name" value="Glutathione_S-Trfase_N"/>
</dbReference>
<dbReference type="RefSeq" id="XP_033399033.1">
    <property type="nucleotide sequence ID" value="XM_033544067.1"/>
</dbReference>
<dbReference type="PANTHER" id="PTHR44051:SF9">
    <property type="entry name" value="GLUTATHIONE S-TRANSFERASE 1"/>
    <property type="match status" value="1"/>
</dbReference>
<dbReference type="EMBL" id="ML995482">
    <property type="protein sequence ID" value="KAF2143321.1"/>
    <property type="molecule type" value="Genomic_DNA"/>
</dbReference>
<evidence type="ECO:0000256" key="4">
    <source>
        <dbReference type="ARBA" id="ARBA00047960"/>
    </source>
</evidence>
<evidence type="ECO:0000313" key="7">
    <source>
        <dbReference type="EMBL" id="KAF2143321.1"/>
    </source>
</evidence>
<evidence type="ECO:0000259" key="5">
    <source>
        <dbReference type="PROSITE" id="PS50404"/>
    </source>
</evidence>
<feature type="domain" description="GST C-terminal" evidence="6">
    <location>
        <begin position="111"/>
        <end position="257"/>
    </location>
</feature>
<comment type="catalytic activity">
    <reaction evidence="4">
        <text>RX + glutathione = an S-substituted glutathione + a halide anion + H(+)</text>
        <dbReference type="Rhea" id="RHEA:16437"/>
        <dbReference type="ChEBI" id="CHEBI:15378"/>
        <dbReference type="ChEBI" id="CHEBI:16042"/>
        <dbReference type="ChEBI" id="CHEBI:17792"/>
        <dbReference type="ChEBI" id="CHEBI:57925"/>
        <dbReference type="ChEBI" id="CHEBI:90779"/>
        <dbReference type="EC" id="2.5.1.18"/>
    </reaction>
</comment>
<protein>
    <recommendedName>
        <fullName evidence="2">glutathione transferase</fullName>
        <ecNumber evidence="2">2.5.1.18</ecNumber>
    </recommendedName>
</protein>
<evidence type="ECO:0000256" key="1">
    <source>
        <dbReference type="ARBA" id="ARBA00007409"/>
    </source>
</evidence>
<dbReference type="CDD" id="cd03046">
    <property type="entry name" value="GST_N_GTT1_like"/>
    <property type="match status" value="1"/>
</dbReference>
<dbReference type="Gene3D" id="1.20.1050.10">
    <property type="match status" value="1"/>
</dbReference>
<dbReference type="FunFam" id="3.40.30.10:FF:000156">
    <property type="entry name" value="Glutathione S-transferase 1"/>
    <property type="match status" value="1"/>
</dbReference>
<dbReference type="Gene3D" id="3.40.30.10">
    <property type="entry name" value="Glutaredoxin"/>
    <property type="match status" value="1"/>
</dbReference>
<dbReference type="GO" id="GO:0005737">
    <property type="term" value="C:cytoplasm"/>
    <property type="evidence" value="ECO:0007669"/>
    <property type="project" value="UniProtKB-ARBA"/>
</dbReference>
<dbReference type="OrthoDB" id="2098326at2759"/>
<reference evidence="7" key="1">
    <citation type="journal article" date="2020" name="Stud. Mycol.">
        <title>101 Dothideomycetes genomes: a test case for predicting lifestyles and emergence of pathogens.</title>
        <authorList>
            <person name="Haridas S."/>
            <person name="Albert R."/>
            <person name="Binder M."/>
            <person name="Bloem J."/>
            <person name="Labutti K."/>
            <person name="Salamov A."/>
            <person name="Andreopoulos B."/>
            <person name="Baker S."/>
            <person name="Barry K."/>
            <person name="Bills G."/>
            <person name="Bluhm B."/>
            <person name="Cannon C."/>
            <person name="Castanera R."/>
            <person name="Culley D."/>
            <person name="Daum C."/>
            <person name="Ezra D."/>
            <person name="Gonzalez J."/>
            <person name="Henrissat B."/>
            <person name="Kuo A."/>
            <person name="Liang C."/>
            <person name="Lipzen A."/>
            <person name="Lutzoni F."/>
            <person name="Magnuson J."/>
            <person name="Mondo S."/>
            <person name="Nolan M."/>
            <person name="Ohm R."/>
            <person name="Pangilinan J."/>
            <person name="Park H.-J."/>
            <person name="Ramirez L."/>
            <person name="Alfaro M."/>
            <person name="Sun H."/>
            <person name="Tritt A."/>
            <person name="Yoshinaga Y."/>
            <person name="Zwiers L.-H."/>
            <person name="Turgeon B."/>
            <person name="Goodwin S."/>
            <person name="Spatafora J."/>
            <person name="Crous P."/>
            <person name="Grigoriev I."/>
        </authorList>
    </citation>
    <scope>NUCLEOTIDE SEQUENCE</scope>
    <source>
        <strain evidence="7">CBS 121167</strain>
    </source>
</reference>
<feature type="domain" description="GST N-terminal" evidence="5">
    <location>
        <begin position="8"/>
        <end position="95"/>
    </location>
</feature>
<comment type="similarity">
    <text evidence="1">Belongs to the GST superfamily.</text>
</comment>
<name>A0A6A6BL69_9PEZI</name>
<organism evidence="7 8">
    <name type="scientific">Aplosporella prunicola CBS 121167</name>
    <dbReference type="NCBI Taxonomy" id="1176127"/>
    <lineage>
        <taxon>Eukaryota</taxon>
        <taxon>Fungi</taxon>
        <taxon>Dikarya</taxon>
        <taxon>Ascomycota</taxon>
        <taxon>Pezizomycotina</taxon>
        <taxon>Dothideomycetes</taxon>
        <taxon>Dothideomycetes incertae sedis</taxon>
        <taxon>Botryosphaeriales</taxon>
        <taxon>Aplosporellaceae</taxon>
        <taxon>Aplosporella</taxon>
    </lineage>
</organism>
<dbReference type="Pfam" id="PF13409">
    <property type="entry name" value="GST_N_2"/>
    <property type="match status" value="1"/>
</dbReference>
<dbReference type="SFLD" id="SFLDG00358">
    <property type="entry name" value="Main_(cytGST)"/>
    <property type="match status" value="1"/>
</dbReference>
<dbReference type="PROSITE" id="PS50405">
    <property type="entry name" value="GST_CTER"/>
    <property type="match status" value="1"/>
</dbReference>
<keyword evidence="3" id="KW-0808">Transferase</keyword>
<dbReference type="GO" id="GO:0004364">
    <property type="term" value="F:glutathione transferase activity"/>
    <property type="evidence" value="ECO:0007669"/>
    <property type="project" value="UniProtKB-EC"/>
</dbReference>
<dbReference type="SFLD" id="SFLDS00019">
    <property type="entry name" value="Glutathione_Transferase_(cytos"/>
    <property type="match status" value="1"/>
</dbReference>
<evidence type="ECO:0000256" key="2">
    <source>
        <dbReference type="ARBA" id="ARBA00012452"/>
    </source>
</evidence>
<dbReference type="EC" id="2.5.1.18" evidence="2"/>
<dbReference type="PROSITE" id="PS50404">
    <property type="entry name" value="GST_NTER"/>
    <property type="match status" value="1"/>
</dbReference>
<keyword evidence="8" id="KW-1185">Reference proteome</keyword>
<accession>A0A6A6BL69</accession>
<dbReference type="SUPFAM" id="SSF47616">
    <property type="entry name" value="GST C-terminal domain-like"/>
    <property type="match status" value="1"/>
</dbReference>
<evidence type="ECO:0000259" key="6">
    <source>
        <dbReference type="PROSITE" id="PS50405"/>
    </source>
</evidence>
<dbReference type="CDD" id="cd03189">
    <property type="entry name" value="GST_C_GTT1_like"/>
    <property type="match status" value="1"/>
</dbReference>